<evidence type="ECO:0000313" key="1">
    <source>
        <dbReference type="EMBL" id="AUX10678.1"/>
    </source>
</evidence>
<dbReference type="EMBL" id="CP025066">
    <property type="protein sequence ID" value="AUX10678.1"/>
    <property type="molecule type" value="Genomic_DNA"/>
</dbReference>
<accession>A0A343TNK6</accession>
<dbReference type="Proteomes" id="UP000263012">
    <property type="component" value="Chromosome"/>
</dbReference>
<proteinExistence type="predicted"/>
<dbReference type="AlphaFoldDB" id="A0A343TNK6"/>
<dbReference type="GeneID" id="39377326"/>
<gene>
    <name evidence="1" type="ORF">AArcSl_3071</name>
</gene>
<sequence>MDTSQLRERFIDTYSTSSEASVHDLVDQYESAQAYIAQNPDAGSYAVASALGAPRSRVRPWIEDDAMPDAYRGWNTVVTRGWHQLEGKTHLALTRLVAAVFAGGAISDPTYIPTWSFQNDREYDHLVTQLETVGVGSRRRDRGDGRGPTVEPRSNQSVFGRLLAARGAPVGSNLNELVIPEYLFKSEYVDGNEAFCETYLRLRGVDRPSKNIVQIYEQGRTDVFHGDLATLFTQIYGKESVRRHKKGIFVERDVFD</sequence>
<evidence type="ECO:0000313" key="2">
    <source>
        <dbReference type="Proteomes" id="UP000263012"/>
    </source>
</evidence>
<dbReference type="OrthoDB" id="200049at2157"/>
<organism evidence="1 2">
    <name type="scientific">Halalkaliarchaeum desulfuricum</name>
    <dbReference type="NCBI Taxonomy" id="2055893"/>
    <lineage>
        <taxon>Archaea</taxon>
        <taxon>Methanobacteriati</taxon>
        <taxon>Methanobacteriota</taxon>
        <taxon>Stenosarchaea group</taxon>
        <taxon>Halobacteria</taxon>
        <taxon>Halobacteriales</taxon>
        <taxon>Haloferacaceae</taxon>
        <taxon>Halalkaliarchaeum</taxon>
    </lineage>
</organism>
<reference evidence="2" key="1">
    <citation type="submission" date="2017-11" db="EMBL/GenBank/DDBJ databases">
        <title>Phenotypic and genomic properties of facultatively anaerobic sulfur-reducing natronoarchaea from hypersaline soda lakes.</title>
        <authorList>
            <person name="Sorokin D.Y."/>
            <person name="Kublanov I.V."/>
            <person name="Roman P."/>
            <person name="Sinninghe Damste J.S."/>
            <person name="Golyshin P.N."/>
            <person name="Rojo D."/>
            <person name="Ciordia S."/>
            <person name="Mena M.D.C."/>
            <person name="Ferrer M."/>
            <person name="Messina E."/>
            <person name="Smedile F."/>
            <person name="La Spada G."/>
            <person name="La Cono V."/>
            <person name="Yakimov M.M."/>
        </authorList>
    </citation>
    <scope>NUCLEOTIDE SEQUENCE [LARGE SCALE GENOMIC DNA]</scope>
    <source>
        <strain evidence="2">AArc-Sl</strain>
    </source>
</reference>
<dbReference type="KEGG" id="hdf:AArcSl_3071"/>
<name>A0A343TNK6_9EURY</name>
<dbReference type="RefSeq" id="WP_133412184.1">
    <property type="nucleotide sequence ID" value="NZ_CP025066.1"/>
</dbReference>
<protein>
    <submittedName>
        <fullName evidence="1">Uncharacterized protein</fullName>
    </submittedName>
</protein>
<keyword evidence="2" id="KW-1185">Reference proteome</keyword>